<dbReference type="Proteomes" id="UP001485459">
    <property type="component" value="Chromosome"/>
</dbReference>
<evidence type="ECO:0000256" key="1">
    <source>
        <dbReference type="SAM" id="SignalP"/>
    </source>
</evidence>
<sequence length="267" mass="29870">MLKQLTFLAGAIAFFLCLPSRAQEKAALKLVDWKPVSQLVVPQTEVIRPKFPVIDIHNHLGNLDKAGQYLAEMDKTGVVMAVSLDGHSKDHFYKRHIQRSKDSTGERFLVFFAPEWSRIDEPDFGRNEAKRLEEAVAMGAGGVKVYKSLGLSVKDKTGRFVAVDDPRLDPIWGKCGELGIPVLMHVSDPKAFLRRWMNITSGTTSWGSIPTGRSMAMVFLQKKRCWSNATGCWRSIPTRSSSVRIWPTCRKTSGRCPYGSTNIPISM</sequence>
<feature type="signal peptide" evidence="1">
    <location>
        <begin position="1"/>
        <end position="22"/>
    </location>
</feature>
<name>A0ABZ2YQ67_9BACT</name>
<reference evidence="4" key="1">
    <citation type="submission" date="2024-03" db="EMBL/GenBank/DDBJ databases">
        <title>Chitinophaga horti sp. nov., isolated from garden soil.</title>
        <authorList>
            <person name="Lee D.S."/>
            <person name="Han D.M."/>
            <person name="Baek J.H."/>
            <person name="Choi D.G."/>
            <person name="Jeon J.H."/>
            <person name="Jeon C.O."/>
        </authorList>
    </citation>
    <scope>NUCLEOTIDE SEQUENCE [LARGE SCALE GENOMIC DNA]</scope>
    <source>
        <strain evidence="4">GPA1</strain>
    </source>
</reference>
<keyword evidence="4" id="KW-1185">Reference proteome</keyword>
<evidence type="ECO:0000259" key="2">
    <source>
        <dbReference type="Pfam" id="PF04909"/>
    </source>
</evidence>
<proteinExistence type="predicted"/>
<dbReference type="RefSeq" id="WP_341836738.1">
    <property type="nucleotide sequence ID" value="NZ_CP149822.1"/>
</dbReference>
<organism evidence="3 4">
    <name type="scientific">Chitinophaga pollutisoli</name>
    <dbReference type="NCBI Taxonomy" id="3133966"/>
    <lineage>
        <taxon>Bacteria</taxon>
        <taxon>Pseudomonadati</taxon>
        <taxon>Bacteroidota</taxon>
        <taxon>Chitinophagia</taxon>
        <taxon>Chitinophagales</taxon>
        <taxon>Chitinophagaceae</taxon>
        <taxon>Chitinophaga</taxon>
    </lineage>
</organism>
<dbReference type="InterPro" id="IPR032466">
    <property type="entry name" value="Metal_Hydrolase"/>
</dbReference>
<feature type="chain" id="PRO_5045585566" evidence="1">
    <location>
        <begin position="23"/>
        <end position="267"/>
    </location>
</feature>
<dbReference type="Pfam" id="PF04909">
    <property type="entry name" value="Amidohydro_2"/>
    <property type="match status" value="1"/>
</dbReference>
<dbReference type="EMBL" id="CP149822">
    <property type="protein sequence ID" value="WZN41895.1"/>
    <property type="molecule type" value="Genomic_DNA"/>
</dbReference>
<dbReference type="Gene3D" id="3.20.20.140">
    <property type="entry name" value="Metal-dependent hydrolases"/>
    <property type="match status" value="1"/>
</dbReference>
<dbReference type="InterPro" id="IPR006680">
    <property type="entry name" value="Amidohydro-rel"/>
</dbReference>
<accession>A0ABZ2YQ67</accession>
<protein>
    <submittedName>
        <fullName evidence="3">Amidohydrolase family protein</fullName>
    </submittedName>
</protein>
<evidence type="ECO:0000313" key="4">
    <source>
        <dbReference type="Proteomes" id="UP001485459"/>
    </source>
</evidence>
<gene>
    <name evidence="3" type="ORF">WJU16_02440</name>
</gene>
<feature type="domain" description="Amidohydrolase-related" evidence="2">
    <location>
        <begin position="123"/>
        <end position="193"/>
    </location>
</feature>
<evidence type="ECO:0000313" key="3">
    <source>
        <dbReference type="EMBL" id="WZN41895.1"/>
    </source>
</evidence>
<keyword evidence="1" id="KW-0732">Signal</keyword>
<dbReference type="SUPFAM" id="SSF51556">
    <property type="entry name" value="Metallo-dependent hydrolases"/>
    <property type="match status" value="1"/>
</dbReference>